<evidence type="ECO:0000313" key="2">
    <source>
        <dbReference type="EMBL" id="KAG0494920.1"/>
    </source>
</evidence>
<sequence length="118" mass="13120">MDKPHARPRVRFLDHRRCDGDEESKRRRKLQPDDSPRAASPLPGGRRSPDSPFLLSEVPAAAARSFQDIPSALHPWSSAPASCSHSETPLFSSSPNHVNYRLLESPINSRDLQRSAAI</sequence>
<evidence type="ECO:0000256" key="1">
    <source>
        <dbReference type="SAM" id="MobiDB-lite"/>
    </source>
</evidence>
<proteinExistence type="predicted"/>
<accession>A0A835VFB7</accession>
<feature type="compositionally biased region" description="Basic and acidic residues" evidence="1">
    <location>
        <begin position="1"/>
        <end position="36"/>
    </location>
</feature>
<dbReference type="AlphaFoldDB" id="A0A835VFB7"/>
<feature type="region of interest" description="Disordered" evidence="1">
    <location>
        <begin position="1"/>
        <end position="53"/>
    </location>
</feature>
<protein>
    <submittedName>
        <fullName evidence="2">Uncharacterized protein</fullName>
    </submittedName>
</protein>
<dbReference type="Proteomes" id="UP000639772">
    <property type="component" value="Unassembled WGS sequence"/>
</dbReference>
<comment type="caution">
    <text evidence="2">The sequence shown here is derived from an EMBL/GenBank/DDBJ whole genome shotgun (WGS) entry which is preliminary data.</text>
</comment>
<evidence type="ECO:0000313" key="3">
    <source>
        <dbReference type="Proteomes" id="UP000639772"/>
    </source>
</evidence>
<name>A0A835VFB7_VANPL</name>
<feature type="compositionally biased region" description="Polar residues" evidence="1">
    <location>
        <begin position="79"/>
        <end position="95"/>
    </location>
</feature>
<gene>
    <name evidence="2" type="ORF">HPP92_005914</name>
</gene>
<feature type="region of interest" description="Disordered" evidence="1">
    <location>
        <begin position="75"/>
        <end position="95"/>
    </location>
</feature>
<dbReference type="EMBL" id="JADCNM010000002">
    <property type="protein sequence ID" value="KAG0494920.1"/>
    <property type="molecule type" value="Genomic_DNA"/>
</dbReference>
<organism evidence="2 3">
    <name type="scientific">Vanilla planifolia</name>
    <name type="common">Vanilla</name>
    <dbReference type="NCBI Taxonomy" id="51239"/>
    <lineage>
        <taxon>Eukaryota</taxon>
        <taxon>Viridiplantae</taxon>
        <taxon>Streptophyta</taxon>
        <taxon>Embryophyta</taxon>
        <taxon>Tracheophyta</taxon>
        <taxon>Spermatophyta</taxon>
        <taxon>Magnoliopsida</taxon>
        <taxon>Liliopsida</taxon>
        <taxon>Asparagales</taxon>
        <taxon>Orchidaceae</taxon>
        <taxon>Vanilloideae</taxon>
        <taxon>Vanilleae</taxon>
        <taxon>Vanilla</taxon>
    </lineage>
</organism>
<reference evidence="2 3" key="1">
    <citation type="journal article" date="2020" name="Nat. Food">
        <title>A phased Vanilla planifolia genome enables genetic improvement of flavour and production.</title>
        <authorList>
            <person name="Hasing T."/>
            <person name="Tang H."/>
            <person name="Brym M."/>
            <person name="Khazi F."/>
            <person name="Huang T."/>
            <person name="Chambers A.H."/>
        </authorList>
    </citation>
    <scope>NUCLEOTIDE SEQUENCE [LARGE SCALE GENOMIC DNA]</scope>
    <source>
        <tissue evidence="2">Leaf</tissue>
    </source>
</reference>